<gene>
    <name evidence="1" type="ORF">E2C01_077640</name>
</gene>
<reference evidence="1 2" key="1">
    <citation type="submission" date="2019-05" db="EMBL/GenBank/DDBJ databases">
        <title>Another draft genome of Portunus trituberculatus and its Hox gene families provides insights of decapod evolution.</title>
        <authorList>
            <person name="Jeong J.-H."/>
            <person name="Song I."/>
            <person name="Kim S."/>
            <person name="Choi T."/>
            <person name="Kim D."/>
            <person name="Ryu S."/>
            <person name="Kim W."/>
        </authorList>
    </citation>
    <scope>NUCLEOTIDE SEQUENCE [LARGE SCALE GENOMIC DNA]</scope>
    <source>
        <tissue evidence="1">Muscle</tissue>
    </source>
</reference>
<sequence>MCSLIRSRVGRATSTSACFRIAQRQEAPITVQRGSRPGPRDHVCGARPPQALARTLGVVMNPSMVCRSSLYSASASAKEPFMAVYRATTWTTRPTILDNGTVKRFLGTAGADCTGRVVSRAKWSLSKYLTRKVSAVYVGILIRAT</sequence>
<organism evidence="1 2">
    <name type="scientific">Portunus trituberculatus</name>
    <name type="common">Swimming crab</name>
    <name type="synonym">Neptunus trituberculatus</name>
    <dbReference type="NCBI Taxonomy" id="210409"/>
    <lineage>
        <taxon>Eukaryota</taxon>
        <taxon>Metazoa</taxon>
        <taxon>Ecdysozoa</taxon>
        <taxon>Arthropoda</taxon>
        <taxon>Crustacea</taxon>
        <taxon>Multicrustacea</taxon>
        <taxon>Malacostraca</taxon>
        <taxon>Eumalacostraca</taxon>
        <taxon>Eucarida</taxon>
        <taxon>Decapoda</taxon>
        <taxon>Pleocyemata</taxon>
        <taxon>Brachyura</taxon>
        <taxon>Eubrachyura</taxon>
        <taxon>Portunoidea</taxon>
        <taxon>Portunidae</taxon>
        <taxon>Portuninae</taxon>
        <taxon>Portunus</taxon>
    </lineage>
</organism>
<dbReference type="AlphaFoldDB" id="A0A5B7IBY1"/>
<evidence type="ECO:0000313" key="1">
    <source>
        <dbReference type="EMBL" id="MPC82951.1"/>
    </source>
</evidence>
<keyword evidence="2" id="KW-1185">Reference proteome</keyword>
<comment type="caution">
    <text evidence="1">The sequence shown here is derived from an EMBL/GenBank/DDBJ whole genome shotgun (WGS) entry which is preliminary data.</text>
</comment>
<protein>
    <submittedName>
        <fullName evidence="1">Uncharacterized protein</fullName>
    </submittedName>
</protein>
<evidence type="ECO:0000313" key="2">
    <source>
        <dbReference type="Proteomes" id="UP000324222"/>
    </source>
</evidence>
<proteinExistence type="predicted"/>
<dbReference type="Proteomes" id="UP000324222">
    <property type="component" value="Unassembled WGS sequence"/>
</dbReference>
<dbReference type="EMBL" id="VSRR010061137">
    <property type="protein sequence ID" value="MPC82951.1"/>
    <property type="molecule type" value="Genomic_DNA"/>
</dbReference>
<name>A0A5B7IBY1_PORTR</name>
<accession>A0A5B7IBY1</accession>